<dbReference type="InterPro" id="IPR051396">
    <property type="entry name" value="Bact_Antivir_Def_Nuclease"/>
</dbReference>
<dbReference type="Pfam" id="PF13175">
    <property type="entry name" value="AAA_15"/>
    <property type="match status" value="1"/>
</dbReference>
<comment type="caution">
    <text evidence="2">The sequence shown here is derived from an EMBL/GenBank/DDBJ whole genome shotgun (WGS) entry which is preliminary data.</text>
</comment>
<dbReference type="PANTHER" id="PTHR43581">
    <property type="entry name" value="ATP/GTP PHOSPHATASE"/>
    <property type="match status" value="1"/>
</dbReference>
<dbReference type="SMART" id="SM00382">
    <property type="entry name" value="AAA"/>
    <property type="match status" value="1"/>
</dbReference>
<dbReference type="RefSeq" id="WP_311604122.1">
    <property type="nucleotide sequence ID" value="NZ_JAVRFG010000036.1"/>
</dbReference>
<accession>A0ABU2W777</accession>
<evidence type="ECO:0000259" key="1">
    <source>
        <dbReference type="SMART" id="SM00382"/>
    </source>
</evidence>
<name>A0ABU2W777_9ACTN</name>
<dbReference type="EMBL" id="JAVRFG010000036">
    <property type="protein sequence ID" value="MDT0493712.1"/>
    <property type="molecule type" value="Genomic_DNA"/>
</dbReference>
<sequence length="656" mass="73313">MLVHTVEIDAFRNFTNRQTMAVDPGVTCLIGKNESGKTTILKALHRLNPANESDEFSLTTDYPRRHLARDRRSKDLDEVAPVTAVFSLEERDLDEIENELGLRPPAEIRVVASRTYGGELQVGFDCALEHVLEKVIQESGIDDDEDRAMLLQQTSVADVGAAVKERSKELKEGKKTARAKVLDKVPSALVKYKLFLEDDMDDDQLQSLIGLIPKFFYFSTYELLPGECDLHSLAKRRNAGKRYRGDGTILSLLRLAGEGPEDFLDENYVSRKAELQAASMELSDQVFEYWKQNDALTVAFDTDLVAMPNDANGEPQPHHRILKIELRDDRHGVETNFATRSTGFQWFFSFLAAFSAYRDRSERVVVLLDEPGTSLHGEAQGDFLRYIYGELGTKQQVLYTTHSQHMIDPTRYETMRAIHDQATRTDPNLGVVITSVSLSADPKTILPVEAALGYSVAQHLFLGSGPLLAVEGSSDFVFLMRMSDYLVSQGRIGLDPRLAIIPVGGIGNMPAFIAVMGRRLSVRALIDGAESTKVTAKVLSAAEAAEVDTSHITVIGQLDGLPETADIEDLFSTKDYLWLYNKATEVTVNEEDLITPDKPLPILQRIGIAREKQCKPRDFDHVGPAHQLTRDKDDFFEQVDEETLDRFEAVFKKLTA</sequence>
<dbReference type="InterPro" id="IPR041685">
    <property type="entry name" value="AAA_GajA/Old/RecF-like"/>
</dbReference>
<protein>
    <submittedName>
        <fullName evidence="2">AAA family ATPase</fullName>
    </submittedName>
</protein>
<organism evidence="2 3">
    <name type="scientific">Streptomyces stephensoniae</name>
    <dbReference type="NCBI Taxonomy" id="3375367"/>
    <lineage>
        <taxon>Bacteria</taxon>
        <taxon>Bacillati</taxon>
        <taxon>Actinomycetota</taxon>
        <taxon>Actinomycetes</taxon>
        <taxon>Kitasatosporales</taxon>
        <taxon>Streptomycetaceae</taxon>
        <taxon>Streptomyces</taxon>
    </lineage>
</organism>
<dbReference type="InterPro" id="IPR003593">
    <property type="entry name" value="AAA+_ATPase"/>
</dbReference>
<dbReference type="SUPFAM" id="SSF52540">
    <property type="entry name" value="P-loop containing nucleoside triphosphate hydrolases"/>
    <property type="match status" value="1"/>
</dbReference>
<evidence type="ECO:0000313" key="2">
    <source>
        <dbReference type="EMBL" id="MDT0493712.1"/>
    </source>
</evidence>
<evidence type="ECO:0000313" key="3">
    <source>
        <dbReference type="Proteomes" id="UP001180556"/>
    </source>
</evidence>
<gene>
    <name evidence="2" type="ORF">RM717_24735</name>
</gene>
<dbReference type="Gene3D" id="3.40.50.300">
    <property type="entry name" value="P-loop containing nucleotide triphosphate hydrolases"/>
    <property type="match status" value="1"/>
</dbReference>
<proteinExistence type="predicted"/>
<keyword evidence="3" id="KW-1185">Reference proteome</keyword>
<dbReference type="Proteomes" id="UP001180556">
    <property type="component" value="Unassembled WGS sequence"/>
</dbReference>
<dbReference type="PANTHER" id="PTHR43581:SF4">
    <property type="entry name" value="ATP_GTP PHOSPHATASE"/>
    <property type="match status" value="1"/>
</dbReference>
<dbReference type="InterPro" id="IPR027417">
    <property type="entry name" value="P-loop_NTPase"/>
</dbReference>
<reference evidence="3" key="1">
    <citation type="submission" date="2023-07" db="EMBL/GenBank/DDBJ databases">
        <title>30 novel species of actinomycetes from the DSMZ collection.</title>
        <authorList>
            <person name="Nouioui I."/>
        </authorList>
    </citation>
    <scope>NUCLEOTIDE SEQUENCE [LARGE SCALE GENOMIC DNA]</scope>
    <source>
        <strain evidence="3">DSM 40932</strain>
    </source>
</reference>
<feature type="domain" description="AAA+ ATPase" evidence="1">
    <location>
        <begin position="23"/>
        <end position="466"/>
    </location>
</feature>